<evidence type="ECO:0000313" key="1">
    <source>
        <dbReference type="Ensembl" id="ENSSAUP00010025402.1"/>
    </source>
</evidence>
<dbReference type="Proteomes" id="UP000472265">
    <property type="component" value="Chromosome 10"/>
</dbReference>
<dbReference type="Ensembl" id="ENSSAUT00010026839.1">
    <property type="protein sequence ID" value="ENSSAUP00010025402.1"/>
    <property type="gene ID" value="ENSSAUG00010011085.1"/>
</dbReference>
<protein>
    <submittedName>
        <fullName evidence="1">Uncharacterized protein</fullName>
    </submittedName>
</protein>
<reference evidence="1" key="1">
    <citation type="submission" date="2021-04" db="EMBL/GenBank/DDBJ databases">
        <authorList>
            <consortium name="Wellcome Sanger Institute Data Sharing"/>
        </authorList>
    </citation>
    <scope>NUCLEOTIDE SEQUENCE [LARGE SCALE GENOMIC DNA]</scope>
</reference>
<reference evidence="1" key="3">
    <citation type="submission" date="2025-09" db="UniProtKB">
        <authorList>
            <consortium name="Ensembl"/>
        </authorList>
    </citation>
    <scope>IDENTIFICATION</scope>
</reference>
<dbReference type="InterPro" id="IPR012337">
    <property type="entry name" value="RNaseH-like_sf"/>
</dbReference>
<dbReference type="PANTHER" id="PTHR46880:SF5">
    <property type="entry name" value="DUF4371 DOMAIN-CONTAINING PROTEIN"/>
    <property type="match status" value="1"/>
</dbReference>
<proteinExistence type="predicted"/>
<evidence type="ECO:0000313" key="2">
    <source>
        <dbReference type="Proteomes" id="UP000472265"/>
    </source>
</evidence>
<organism evidence="1 2">
    <name type="scientific">Sparus aurata</name>
    <name type="common">Gilthead sea bream</name>
    <dbReference type="NCBI Taxonomy" id="8175"/>
    <lineage>
        <taxon>Eukaryota</taxon>
        <taxon>Metazoa</taxon>
        <taxon>Chordata</taxon>
        <taxon>Craniata</taxon>
        <taxon>Vertebrata</taxon>
        <taxon>Euteleostomi</taxon>
        <taxon>Actinopterygii</taxon>
        <taxon>Neopterygii</taxon>
        <taxon>Teleostei</taxon>
        <taxon>Neoteleostei</taxon>
        <taxon>Acanthomorphata</taxon>
        <taxon>Eupercaria</taxon>
        <taxon>Spariformes</taxon>
        <taxon>Sparidae</taxon>
        <taxon>Sparus</taxon>
    </lineage>
</organism>
<dbReference type="PANTHER" id="PTHR46880">
    <property type="entry name" value="RAS-ASSOCIATING DOMAIN-CONTAINING PROTEIN"/>
    <property type="match status" value="1"/>
</dbReference>
<dbReference type="AlphaFoldDB" id="A0A671VI26"/>
<keyword evidence="2" id="KW-1185">Reference proteome</keyword>
<sequence length="620" mass="69819">MKHFQQRSQRSQKNMRLLLGQLIKKKLISKVKDAKYYSILVDEVSDIAVMEQLLIYIGYVDVHGETHFDFLEIKDVLENSPSANAETITELIIEELKECGLPPQNLCGFGSDGASVMTGSKSGVGVRLKKTAVIMIRSHCINHRLALACGDTNDFVKYIQVVETTLKQVWKWLEYPKHSAAFVKACKITRKLDVEAGKKLDKKLSVKVQKACRTRWLSTGKAVASVGQHLVPLLQTFRDIQDNDATAAGLLQRMNNTKFVGTLLMLNKVLPHLNTLSKIFQKDHTCYSCLKPSLEYTKAMIQDIQTNYDVVKDLSDHVASDGPYAALELSGEKDPKIMHFLTTLVQSYSTELVKNLDNRFKEACPVFQAFSVFDPTCLPKSTDVQFLNYGDDHIKVICEQLQFNTDQALAQWSNFKYVMAGWRVPTHVLKGEDISPTAFILKKIVKEQAILKEAFHFIVDMATVCLCQPLSNAVVERGASAVKRIKTRLRSTLKNDMLSTLLHISINGPGRRSPECQEMLNEATKLWRQKHTRNLPSLKTLPRVGGKDYAEVNMPTLISTGTQVNLIEEKEDEEEGLMDKRVQVEGEGVASTKKNLSRALFELGMDSDPEWEDSDNSEDD</sequence>
<dbReference type="SUPFAM" id="SSF53098">
    <property type="entry name" value="Ribonuclease H-like"/>
    <property type="match status" value="1"/>
</dbReference>
<name>A0A671VI26_SPAAU</name>
<reference evidence="1" key="2">
    <citation type="submission" date="2025-08" db="UniProtKB">
        <authorList>
            <consortium name="Ensembl"/>
        </authorList>
    </citation>
    <scope>IDENTIFICATION</scope>
</reference>
<dbReference type="GeneTree" id="ENSGT00940000162068"/>
<dbReference type="OMA" id="RSHCINH"/>
<dbReference type="InParanoid" id="A0A671VI26"/>
<accession>A0A671VI26</accession>